<dbReference type="PROSITE" id="PS00108">
    <property type="entry name" value="PROTEIN_KINASE_ST"/>
    <property type="match status" value="1"/>
</dbReference>
<evidence type="ECO:0000256" key="4">
    <source>
        <dbReference type="PROSITE-ProRule" id="PRU00723"/>
    </source>
</evidence>
<dbReference type="Proteomes" id="UP000243459">
    <property type="component" value="Chromosome 7"/>
</dbReference>
<evidence type="ECO:0000259" key="6">
    <source>
        <dbReference type="PROSITE" id="PS50011"/>
    </source>
</evidence>
<dbReference type="InterPro" id="IPR036361">
    <property type="entry name" value="SAP_dom_sf"/>
</dbReference>
<dbReference type="Pfam" id="PF24766">
    <property type="entry name" value="DUF7699"/>
    <property type="match status" value="1"/>
</dbReference>
<dbReference type="PROSITE" id="PS50800">
    <property type="entry name" value="SAP"/>
    <property type="match status" value="1"/>
</dbReference>
<dbReference type="FunFam" id="1.10.510.10:FF:000284">
    <property type="entry name" value="Putative receptor-like serine/threonine-protein kinase"/>
    <property type="match status" value="1"/>
</dbReference>
<dbReference type="PANTHER" id="PTHR35323:SF5">
    <property type="entry name" value="ZINC FINGER CCCH DOMAIN-CONTAINING PROTEIN 62"/>
    <property type="match status" value="1"/>
</dbReference>
<keyword evidence="2 4" id="KW-0863">Zinc-finger</keyword>
<feature type="domain" description="C3H1-type" evidence="7">
    <location>
        <begin position="880"/>
        <end position="905"/>
    </location>
</feature>
<evidence type="ECO:0000313" key="9">
    <source>
        <dbReference type="EMBL" id="ONK65419.1"/>
    </source>
</evidence>
<dbReference type="Pfam" id="PF00642">
    <property type="entry name" value="zf-CCCH"/>
    <property type="match status" value="1"/>
</dbReference>
<sequence>MGCYHSITGINPKSVERERARNELVEREEEGRYRKMVMGLSLILSIFRKKGWLKRRKRREEEVDGGVENKSLLLAKDGGERGESEDEPQSVHSSFRFSFGSQAEAEEVGVGPGVVAEGAAVVLLVNLEDEGVETGKGEGDEEGEVELRERQKWRRLESLEKSITPVAGLLVRFSYSQIRAATRNFSRGRELGRGALSRVYRGRIGVGRSTVAIKKVEGQDRESAKAFCRELMIASSLHHPNIAPLLGFCVDQQGLFLVYKYVSGGSLDRHLHPDDKRRKVLPWEVRYKVALGVAQAIGYLHFDTDKCVVHRDIKPSNILLSSDKSAKLCDFGLATWTHGPSLPFLCKAVKGTFGYLAPEYFQHGKLSDKTDVYAFGVLLLELITGRKAIDRSRPQGDENLVLWAKPYLRQGERAMEKFIDPNLKPGSYGWGEMTRMARAASACLRSEESTRPSIDQVIKMLQAEEEFSCSTDWSVFSGNHSCLFSGPLSSQFYGQAQEKSDIMRDGHLEKLKLEQCKVYLRKYGLRLTGTKGILIDRIKEHLEVINGGGEMKYPRSSFVLNCKGDACTGDIVMFEQNVYEMFSIASRSATGPPCGTRVVIGRIVKESYGAAKQQHTFTIEVLWSTGEKPLPPLHPLLIKGRNLYRLKTMRQRWADEEERRKVLQEKHSRGFVARCSRETRIKEKEMRKTGLIKRKESKTAKQSENSAQAKVEQHHHQDEENNGILQQNIQRNQQFNHQQMNKHPINPIVKQNIQHNQQFNHQQMNKHQINPILQWNIQHNQQFNHQQMNKHPAKNVVQIRNIQHQQQVQHLQKENFTKPQDRPMNAEPLKYQFHDNRCQSHFNNNHGRYQLHHTSAHHEVHYRQPIAGSNYNLPRQQNWAQPRQLCRYYHQGSCFYGESCKYLHQ</sequence>
<dbReference type="SUPFAM" id="SSF90229">
    <property type="entry name" value="CCCH zinc finger"/>
    <property type="match status" value="1"/>
</dbReference>
<reference evidence="10" key="1">
    <citation type="journal article" date="2017" name="Nat. Commun.">
        <title>The asparagus genome sheds light on the origin and evolution of a young Y chromosome.</title>
        <authorList>
            <person name="Harkess A."/>
            <person name="Zhou J."/>
            <person name="Xu C."/>
            <person name="Bowers J.E."/>
            <person name="Van der Hulst R."/>
            <person name="Ayyampalayam S."/>
            <person name="Mercati F."/>
            <person name="Riccardi P."/>
            <person name="McKain M.R."/>
            <person name="Kakrana A."/>
            <person name="Tang H."/>
            <person name="Ray J."/>
            <person name="Groenendijk J."/>
            <person name="Arikit S."/>
            <person name="Mathioni S.M."/>
            <person name="Nakano M."/>
            <person name="Shan H."/>
            <person name="Telgmann-Rauber A."/>
            <person name="Kanno A."/>
            <person name="Yue Z."/>
            <person name="Chen H."/>
            <person name="Li W."/>
            <person name="Chen Y."/>
            <person name="Xu X."/>
            <person name="Zhang Y."/>
            <person name="Luo S."/>
            <person name="Chen H."/>
            <person name="Gao J."/>
            <person name="Mao Z."/>
            <person name="Pires J.C."/>
            <person name="Luo M."/>
            <person name="Kudrna D."/>
            <person name="Wing R.A."/>
            <person name="Meyers B.C."/>
            <person name="Yi K."/>
            <person name="Kong H."/>
            <person name="Lavrijsen P."/>
            <person name="Sunseri F."/>
            <person name="Falavigna A."/>
            <person name="Ye Y."/>
            <person name="Leebens-Mack J.H."/>
            <person name="Chen G."/>
        </authorList>
    </citation>
    <scope>NUCLEOTIDE SEQUENCE [LARGE SCALE GENOMIC DNA]</scope>
    <source>
        <strain evidence="10">cv. DH0086</strain>
    </source>
</reference>
<evidence type="ECO:0000256" key="1">
    <source>
        <dbReference type="ARBA" id="ARBA00022723"/>
    </source>
</evidence>
<dbReference type="Gene3D" id="3.30.200.20">
    <property type="entry name" value="Phosphorylase Kinase, domain 1"/>
    <property type="match status" value="1"/>
</dbReference>
<dbReference type="SUPFAM" id="SSF68906">
    <property type="entry name" value="SAP domain"/>
    <property type="match status" value="1"/>
</dbReference>
<keyword evidence="3 4" id="KW-0862">Zinc</keyword>
<evidence type="ECO:0008006" key="11">
    <source>
        <dbReference type="Google" id="ProtNLM"/>
    </source>
</evidence>
<evidence type="ECO:0000256" key="2">
    <source>
        <dbReference type="ARBA" id="ARBA00022771"/>
    </source>
</evidence>
<evidence type="ECO:0000256" key="5">
    <source>
        <dbReference type="SAM" id="MobiDB-lite"/>
    </source>
</evidence>
<dbReference type="AlphaFoldDB" id="A0A5P1EKU5"/>
<dbReference type="InterPro" id="IPR003034">
    <property type="entry name" value="SAP_dom"/>
</dbReference>
<feature type="zinc finger region" description="C3H1-type" evidence="4">
    <location>
        <begin position="880"/>
        <end position="905"/>
    </location>
</feature>
<gene>
    <name evidence="9" type="ORF">A4U43_C07F36900</name>
</gene>
<dbReference type="InterPro" id="IPR000719">
    <property type="entry name" value="Prot_kinase_dom"/>
</dbReference>
<feature type="domain" description="SAP" evidence="8">
    <location>
        <begin position="508"/>
        <end position="542"/>
    </location>
</feature>
<evidence type="ECO:0000259" key="7">
    <source>
        <dbReference type="PROSITE" id="PS50103"/>
    </source>
</evidence>
<accession>A0A5P1EKU5</accession>
<proteinExistence type="predicted"/>
<evidence type="ECO:0000313" key="10">
    <source>
        <dbReference type="Proteomes" id="UP000243459"/>
    </source>
</evidence>
<keyword evidence="1 4" id="KW-0479">Metal-binding</keyword>
<dbReference type="SUPFAM" id="SSF56112">
    <property type="entry name" value="Protein kinase-like (PK-like)"/>
    <property type="match status" value="1"/>
</dbReference>
<protein>
    <recommendedName>
        <fullName evidence="11">C3H1-type domain-containing protein</fullName>
    </recommendedName>
</protein>
<feature type="region of interest" description="Disordered" evidence="5">
    <location>
        <begin position="70"/>
        <end position="94"/>
    </location>
</feature>
<dbReference type="Gramene" id="ONK65419">
    <property type="protein sequence ID" value="ONK65419"/>
    <property type="gene ID" value="A4U43_C07F36900"/>
</dbReference>
<dbReference type="PROSITE" id="PS50011">
    <property type="entry name" value="PROTEIN_KINASE_DOM"/>
    <property type="match status" value="1"/>
</dbReference>
<dbReference type="SMART" id="SM00220">
    <property type="entry name" value="S_TKc"/>
    <property type="match status" value="1"/>
</dbReference>
<dbReference type="Pfam" id="PF02037">
    <property type="entry name" value="SAP"/>
    <property type="match status" value="1"/>
</dbReference>
<dbReference type="InterPro" id="IPR036855">
    <property type="entry name" value="Znf_CCCH_sf"/>
</dbReference>
<dbReference type="InterPro" id="IPR056116">
    <property type="entry name" value="DUF7699"/>
</dbReference>
<evidence type="ECO:0000259" key="8">
    <source>
        <dbReference type="PROSITE" id="PS50800"/>
    </source>
</evidence>
<dbReference type="GO" id="GO:0004672">
    <property type="term" value="F:protein kinase activity"/>
    <property type="evidence" value="ECO:0007669"/>
    <property type="project" value="InterPro"/>
</dbReference>
<dbReference type="InterPro" id="IPR000571">
    <property type="entry name" value="Znf_CCCH"/>
</dbReference>
<dbReference type="Pfam" id="PF00069">
    <property type="entry name" value="Pkinase"/>
    <property type="match status" value="1"/>
</dbReference>
<keyword evidence="10" id="KW-1185">Reference proteome</keyword>
<dbReference type="PROSITE" id="PS50103">
    <property type="entry name" value="ZF_C3H1"/>
    <property type="match status" value="1"/>
</dbReference>
<dbReference type="Gene3D" id="1.10.510.10">
    <property type="entry name" value="Transferase(Phosphotransferase) domain 1"/>
    <property type="match status" value="1"/>
</dbReference>
<feature type="compositionally biased region" description="Basic and acidic residues" evidence="5">
    <location>
        <begin position="691"/>
        <end position="701"/>
    </location>
</feature>
<dbReference type="PANTHER" id="PTHR35323">
    <property type="entry name" value="SAP DOMAIN-CONTAINING PROTEIN"/>
    <property type="match status" value="1"/>
</dbReference>
<dbReference type="InterPro" id="IPR008271">
    <property type="entry name" value="Ser/Thr_kinase_AS"/>
</dbReference>
<dbReference type="EMBL" id="CM007387">
    <property type="protein sequence ID" value="ONK65419.1"/>
    <property type="molecule type" value="Genomic_DNA"/>
</dbReference>
<dbReference type="GO" id="GO:0008270">
    <property type="term" value="F:zinc ion binding"/>
    <property type="evidence" value="ECO:0007669"/>
    <property type="project" value="UniProtKB-KW"/>
</dbReference>
<organism evidence="9 10">
    <name type="scientific">Asparagus officinalis</name>
    <name type="common">Garden asparagus</name>
    <dbReference type="NCBI Taxonomy" id="4686"/>
    <lineage>
        <taxon>Eukaryota</taxon>
        <taxon>Viridiplantae</taxon>
        <taxon>Streptophyta</taxon>
        <taxon>Embryophyta</taxon>
        <taxon>Tracheophyta</taxon>
        <taxon>Spermatophyta</taxon>
        <taxon>Magnoliopsida</taxon>
        <taxon>Liliopsida</taxon>
        <taxon>Asparagales</taxon>
        <taxon>Asparagaceae</taxon>
        <taxon>Asparagoideae</taxon>
        <taxon>Asparagus</taxon>
    </lineage>
</organism>
<feature type="domain" description="Protein kinase" evidence="6">
    <location>
        <begin position="185"/>
        <end position="467"/>
    </location>
</feature>
<dbReference type="GO" id="GO:0005524">
    <property type="term" value="F:ATP binding"/>
    <property type="evidence" value="ECO:0007669"/>
    <property type="project" value="InterPro"/>
</dbReference>
<feature type="region of interest" description="Disordered" evidence="5">
    <location>
        <begin position="691"/>
        <end position="719"/>
    </location>
</feature>
<name>A0A5P1EKU5_ASPOF</name>
<dbReference type="InterPro" id="IPR011009">
    <property type="entry name" value="Kinase-like_dom_sf"/>
</dbReference>
<evidence type="ECO:0000256" key="3">
    <source>
        <dbReference type="ARBA" id="ARBA00022833"/>
    </source>
</evidence>